<dbReference type="InterPro" id="IPR023732">
    <property type="entry name" value="FeoC"/>
</dbReference>
<keyword evidence="3 8" id="KW-0408">Iron</keyword>
<evidence type="ECO:0000313" key="10">
    <source>
        <dbReference type="EMBL" id="KMV32650.1"/>
    </source>
</evidence>
<dbReference type="RefSeq" id="WP_024557017.1">
    <property type="nucleotide sequence ID" value="NZ_LFEJ01000027.1"/>
</dbReference>
<dbReference type="STRING" id="1121863.GCA_000621185_03319"/>
<feature type="binding site" evidence="8">
    <location>
        <position position="64"/>
    </location>
    <ligand>
        <name>iron-sulfur cluster</name>
        <dbReference type="ChEBI" id="CHEBI:30408"/>
    </ligand>
</feature>
<dbReference type="PATRIC" id="fig|1656095.3.peg.4038"/>
<dbReference type="InterPro" id="IPR015102">
    <property type="entry name" value="Tscrpt_reg_HTH_FeoC"/>
</dbReference>
<organism evidence="10 11">
    <name type="scientific">Franconibacter pulveris</name>
    <dbReference type="NCBI Taxonomy" id="435910"/>
    <lineage>
        <taxon>Bacteria</taxon>
        <taxon>Pseudomonadati</taxon>
        <taxon>Pseudomonadota</taxon>
        <taxon>Gammaproteobacteria</taxon>
        <taxon>Enterobacterales</taxon>
        <taxon>Enterobacteriaceae</taxon>
        <taxon>Franconibacter</taxon>
    </lineage>
</organism>
<proteinExistence type="inferred from homology"/>
<evidence type="ECO:0000256" key="7">
    <source>
        <dbReference type="ARBA" id="ARBA00023163"/>
    </source>
</evidence>
<evidence type="ECO:0000256" key="6">
    <source>
        <dbReference type="ARBA" id="ARBA00023125"/>
    </source>
</evidence>
<dbReference type="InterPro" id="IPR036390">
    <property type="entry name" value="WH_DNA-bd_sf"/>
</dbReference>
<evidence type="ECO:0000256" key="2">
    <source>
        <dbReference type="ARBA" id="ARBA00022723"/>
    </source>
</evidence>
<dbReference type="GO" id="GO:0005506">
    <property type="term" value="F:iron ion binding"/>
    <property type="evidence" value="ECO:0007669"/>
    <property type="project" value="UniProtKB-UniRule"/>
</dbReference>
<dbReference type="GO" id="GO:0003677">
    <property type="term" value="F:DNA binding"/>
    <property type="evidence" value="ECO:0007669"/>
    <property type="project" value="UniProtKB-KW"/>
</dbReference>
<evidence type="ECO:0000256" key="3">
    <source>
        <dbReference type="ARBA" id="ARBA00023004"/>
    </source>
</evidence>
<evidence type="ECO:0000313" key="11">
    <source>
        <dbReference type="Proteomes" id="UP000037315"/>
    </source>
</evidence>
<dbReference type="Proteomes" id="UP000037315">
    <property type="component" value="Unassembled WGS sequence"/>
</dbReference>
<feature type="binding site" evidence="8">
    <location>
        <position position="61"/>
    </location>
    <ligand>
        <name>iron-sulfur cluster</name>
        <dbReference type="ChEBI" id="CHEBI:30408"/>
    </ligand>
</feature>
<dbReference type="SUPFAM" id="SSF46785">
    <property type="entry name" value="Winged helix' DNA-binding domain"/>
    <property type="match status" value="1"/>
</dbReference>
<keyword evidence="2 8" id="KW-0479">Metal-binding</keyword>
<feature type="binding site" evidence="8">
    <location>
        <position position="70"/>
    </location>
    <ligand>
        <name>iron-sulfur cluster</name>
        <dbReference type="ChEBI" id="CHEBI:30408"/>
    </ligand>
</feature>
<evidence type="ECO:0000256" key="5">
    <source>
        <dbReference type="ARBA" id="ARBA00023015"/>
    </source>
</evidence>
<protein>
    <recommendedName>
        <fullName evidence="8">Probable [Fe-S]-dependent transcriptional repressor</fullName>
    </recommendedName>
</protein>
<keyword evidence="11" id="KW-1185">Reference proteome</keyword>
<name>A0A0J8VJJ3_9ENTR</name>
<dbReference type="HAMAP" id="MF_01586">
    <property type="entry name" value="FeoC"/>
    <property type="match status" value="1"/>
</dbReference>
<dbReference type="NCBIfam" id="NF011960">
    <property type="entry name" value="PRK15431.1"/>
    <property type="match status" value="1"/>
</dbReference>
<dbReference type="EMBL" id="LFEJ01000027">
    <property type="protein sequence ID" value="KMV32650.1"/>
    <property type="molecule type" value="Genomic_DNA"/>
</dbReference>
<comment type="caution">
    <text evidence="10">The sequence shown here is derived from an EMBL/GenBank/DDBJ whole genome shotgun (WGS) entry which is preliminary data.</text>
</comment>
<evidence type="ECO:0000259" key="9">
    <source>
        <dbReference type="Pfam" id="PF09012"/>
    </source>
</evidence>
<keyword evidence="1 8" id="KW-0678">Repressor</keyword>
<reference evidence="10 11" key="1">
    <citation type="submission" date="2015-06" db="EMBL/GenBank/DDBJ databases">
        <title>Genome sequencing of Cronobacter sp. strain DJ34 isolated from petroleum contaminated sludge of Duliajan Oil Fields, Assam, India.</title>
        <authorList>
            <person name="Pal S."/>
            <person name="Banerjee T.D."/>
            <person name="Roy A."/>
            <person name="Sar P."/>
            <person name="Kazy S.K."/>
        </authorList>
    </citation>
    <scope>NUCLEOTIDE SEQUENCE [LARGE SCALE GENOMIC DNA]</scope>
    <source>
        <strain evidence="10 11">DJ34</strain>
    </source>
</reference>
<dbReference type="GO" id="GO:0051536">
    <property type="term" value="F:iron-sulfur cluster binding"/>
    <property type="evidence" value="ECO:0007669"/>
    <property type="project" value="UniProtKB-KW"/>
</dbReference>
<feature type="domain" description="Transcriptional regulator HTH-type FeoC" evidence="9">
    <location>
        <begin position="4"/>
        <end position="68"/>
    </location>
</feature>
<feature type="binding site" evidence="8">
    <location>
        <position position="56"/>
    </location>
    <ligand>
        <name>iron-sulfur cluster</name>
        <dbReference type="ChEBI" id="CHEBI:30408"/>
    </ligand>
</feature>
<evidence type="ECO:0000256" key="8">
    <source>
        <dbReference type="HAMAP-Rule" id="MF_01586"/>
    </source>
</evidence>
<comment type="similarity">
    <text evidence="8">Belongs to the FeoC family.</text>
</comment>
<dbReference type="Pfam" id="PF09012">
    <property type="entry name" value="FeoC"/>
    <property type="match status" value="1"/>
</dbReference>
<keyword evidence="4 8" id="KW-0411">Iron-sulfur</keyword>
<evidence type="ECO:0000256" key="4">
    <source>
        <dbReference type="ARBA" id="ARBA00023014"/>
    </source>
</evidence>
<keyword evidence="5 8" id="KW-0805">Transcription regulation</keyword>
<accession>A0A0J8VJJ3</accession>
<dbReference type="Gene3D" id="1.10.10.10">
    <property type="entry name" value="Winged helix-like DNA-binding domain superfamily/Winged helix DNA-binding domain"/>
    <property type="match status" value="1"/>
</dbReference>
<keyword evidence="6 8" id="KW-0238">DNA-binding</keyword>
<comment type="function">
    <text evidence="8">May function as a transcriptional regulator that controls feoABC expression.</text>
</comment>
<dbReference type="OrthoDB" id="6903254at2"/>
<dbReference type="InterPro" id="IPR036388">
    <property type="entry name" value="WH-like_DNA-bd_sf"/>
</dbReference>
<sequence length="79" mass="8723">MASLVDVRDLLALQGRMEAQRIGKMLALPLPRVAAMLEQLERMGKAQRVQAEPDACLSSGCKGCPESQGCQRELWMLTH</sequence>
<gene>
    <name evidence="8" type="primary">feoC</name>
    <name evidence="10" type="ORF">ACH50_21755</name>
</gene>
<dbReference type="AlphaFoldDB" id="A0A0J8VJJ3"/>
<keyword evidence="7 8" id="KW-0804">Transcription</keyword>
<evidence type="ECO:0000256" key="1">
    <source>
        <dbReference type="ARBA" id="ARBA00022491"/>
    </source>
</evidence>